<gene>
    <name evidence="1 2" type="ORF">Bm9731</name>
    <name evidence="1" type="ORF">BM_Bm9731</name>
</gene>
<reference evidence="1" key="1">
    <citation type="journal article" date="2007" name="Science">
        <title>Draft genome of the filarial nematode parasite Brugia malayi.</title>
        <authorList>
            <person name="Ghedin E."/>
            <person name="Wang S."/>
            <person name="Spiro D."/>
            <person name="Caler E."/>
            <person name="Zhao Q."/>
            <person name="Crabtree J."/>
            <person name="Allen J.E."/>
            <person name="Delcher A.L."/>
            <person name="Guiliano D.B."/>
            <person name="Miranda-Saavedra D."/>
            <person name="Angiuoli S.V."/>
            <person name="Creasy T."/>
            <person name="Amedeo P."/>
            <person name="Haas B."/>
            <person name="El-Sayed N.M."/>
            <person name="Wortman J.R."/>
            <person name="Feldblyum T."/>
            <person name="Tallon L."/>
            <person name="Schatz M."/>
            <person name="Shumway M."/>
            <person name="Koo H."/>
            <person name="Salzberg S.L."/>
            <person name="Schobel S."/>
            <person name="Pertea M."/>
            <person name="Pop M."/>
            <person name="White O."/>
            <person name="Barton G.J."/>
            <person name="Carlow C.K."/>
            <person name="Crawford M.J."/>
            <person name="Daub J."/>
            <person name="Dimmic M.W."/>
            <person name="Estes C.F."/>
            <person name="Foster J.M."/>
            <person name="Ganatra M."/>
            <person name="Gregory W.F."/>
            <person name="Johnson N.M."/>
            <person name="Jin J."/>
            <person name="Komuniecki R."/>
            <person name="Korf I."/>
            <person name="Kumar S."/>
            <person name="Laney S."/>
            <person name="Li B.W."/>
            <person name="Li W."/>
            <person name="Lindblom T.H."/>
            <person name="Lustigman S."/>
            <person name="Ma D."/>
            <person name="Maina C.V."/>
            <person name="Martin D.M."/>
            <person name="McCarter J.P."/>
            <person name="McReynolds L."/>
            <person name="Mitreva M."/>
            <person name="Nutman T.B."/>
            <person name="Parkinson J."/>
            <person name="Peregrin-Alvarez J.M."/>
            <person name="Poole C."/>
            <person name="Ren Q."/>
            <person name="Saunders L."/>
            <person name="Sluder A.E."/>
            <person name="Smith K."/>
            <person name="Stanke M."/>
            <person name="Unnasch T.R."/>
            <person name="Ware J."/>
            <person name="Wei A.D."/>
            <person name="Weil G."/>
            <person name="Williams D.J."/>
            <person name="Zhang Y."/>
            <person name="Williams S.A."/>
            <person name="Fraser-Liggett C."/>
            <person name="Slatko B."/>
            <person name="Blaxter M.L."/>
            <person name="Scott A.L."/>
        </authorList>
    </citation>
    <scope>NUCLEOTIDE SEQUENCE</scope>
    <source>
        <strain evidence="1">FR3</strain>
    </source>
</reference>
<reference evidence="1" key="2">
    <citation type="submission" date="2012-12" db="EMBL/GenBank/DDBJ databases">
        <authorList>
            <person name="Gao Y.W."/>
            <person name="Fan S.T."/>
            <person name="Sun H.T."/>
            <person name="Wang Z."/>
            <person name="Gao X.L."/>
            <person name="Li Y.G."/>
            <person name="Wang T.C."/>
            <person name="Zhang K."/>
            <person name="Xu W.W."/>
            <person name="Yu Z.J."/>
            <person name="Xia X.Z."/>
        </authorList>
    </citation>
    <scope>NUCLEOTIDE SEQUENCE</scope>
    <source>
        <strain evidence="1">FR3</strain>
    </source>
</reference>
<proteinExistence type="predicted"/>
<dbReference type="WormBase" id="Bm9731">
    <property type="protein sequence ID" value="BM42738"/>
    <property type="gene ID" value="WBGene00229992"/>
</dbReference>
<name>A0A0J9XTB5_BRUMA</name>
<dbReference type="AlphaFoldDB" id="A0A0J9XTB5"/>
<organism evidence="1">
    <name type="scientific">Brugia malayi</name>
    <name type="common">Filarial nematode worm</name>
    <dbReference type="NCBI Taxonomy" id="6279"/>
    <lineage>
        <taxon>Eukaryota</taxon>
        <taxon>Metazoa</taxon>
        <taxon>Ecdysozoa</taxon>
        <taxon>Nematoda</taxon>
        <taxon>Chromadorea</taxon>
        <taxon>Rhabditida</taxon>
        <taxon>Spirurina</taxon>
        <taxon>Spiruromorpha</taxon>
        <taxon>Filarioidea</taxon>
        <taxon>Onchocercidae</taxon>
        <taxon>Brugia</taxon>
    </lineage>
</organism>
<evidence type="ECO:0000313" key="2">
    <source>
        <dbReference type="WormBase" id="Bm9731"/>
    </source>
</evidence>
<sequence>MRYYFNPSDSYIGKRVPNPADMMIRFGKRSATFDAPTGDLNDE</sequence>
<dbReference type="EMBL" id="LN856937">
    <property type="protein sequence ID" value="CDP95299.1"/>
    <property type="molecule type" value="Genomic_DNA"/>
</dbReference>
<protein>
    <submittedName>
        <fullName evidence="1">Bm9731</fullName>
    </submittedName>
</protein>
<evidence type="ECO:0000313" key="1">
    <source>
        <dbReference type="EMBL" id="CDP95299.1"/>
    </source>
</evidence>
<accession>A0A0J9XTB5</accession>